<dbReference type="InterPro" id="IPR050834">
    <property type="entry name" value="Glycosyltransf_2"/>
</dbReference>
<evidence type="ECO:0000313" key="4">
    <source>
        <dbReference type="Proteomes" id="UP001589654"/>
    </source>
</evidence>
<feature type="transmembrane region" description="Helical" evidence="1">
    <location>
        <begin position="237"/>
        <end position="257"/>
    </location>
</feature>
<dbReference type="GO" id="GO:0016757">
    <property type="term" value="F:glycosyltransferase activity"/>
    <property type="evidence" value="ECO:0007669"/>
    <property type="project" value="UniProtKB-KW"/>
</dbReference>
<keyword evidence="3" id="KW-0328">Glycosyltransferase</keyword>
<feature type="transmembrane region" description="Helical" evidence="1">
    <location>
        <begin position="292"/>
        <end position="312"/>
    </location>
</feature>
<dbReference type="EC" id="2.4.-.-" evidence="3"/>
<evidence type="ECO:0000256" key="1">
    <source>
        <dbReference type="SAM" id="Phobius"/>
    </source>
</evidence>
<keyword evidence="1" id="KW-1133">Transmembrane helix</keyword>
<organism evidence="3 4">
    <name type="scientific">Echinicola jeungdonensis</name>
    <dbReference type="NCBI Taxonomy" id="709343"/>
    <lineage>
        <taxon>Bacteria</taxon>
        <taxon>Pseudomonadati</taxon>
        <taxon>Bacteroidota</taxon>
        <taxon>Cytophagia</taxon>
        <taxon>Cytophagales</taxon>
        <taxon>Cyclobacteriaceae</taxon>
        <taxon>Echinicola</taxon>
    </lineage>
</organism>
<name>A0ABV5J2F4_9BACT</name>
<sequence length="322" mass="36401">MYFSIIIPVYNRPDEIKELLESLSRQVYQNFEVIIVEDGSKISCREEVESFEPQMQIRYFYQENSGQGFARNYGMEKAKGDYFVFFDSDCLIPENYLKILNQAILEFNLDAHGGPDEASGEFSAFQKAINFSMTSFLTTGGIRGKVADPSKYQARGYNMGFSREVYNATQGFRDANQGEDIELSIRIKKLGFKLHLVREAFVYHKRRNDLKSFVNQGFSFGVNRVNVNHYHPGSIQAIHWMPAMFLLGALSVILAYFICYPYFFAGAMIYGIWTLGVLVSSSLENKSLCVGILSIATSYGQLLAYGAGLLWAKGKALVLSTK</sequence>
<dbReference type="InterPro" id="IPR001173">
    <property type="entry name" value="Glyco_trans_2-like"/>
</dbReference>
<keyword evidence="1" id="KW-0472">Membrane</keyword>
<keyword evidence="4" id="KW-1185">Reference proteome</keyword>
<dbReference type="PANTHER" id="PTHR43685:SF2">
    <property type="entry name" value="GLYCOSYLTRANSFERASE 2-LIKE DOMAIN-CONTAINING PROTEIN"/>
    <property type="match status" value="1"/>
</dbReference>
<keyword evidence="3" id="KW-0808">Transferase</keyword>
<feature type="transmembrane region" description="Helical" evidence="1">
    <location>
        <begin position="262"/>
        <end position="280"/>
    </location>
</feature>
<comment type="caution">
    <text evidence="3">The sequence shown here is derived from an EMBL/GenBank/DDBJ whole genome shotgun (WGS) entry which is preliminary data.</text>
</comment>
<feature type="domain" description="Glycosyltransferase 2-like" evidence="2">
    <location>
        <begin position="4"/>
        <end position="166"/>
    </location>
</feature>
<accession>A0ABV5J2F4</accession>
<keyword evidence="1" id="KW-0812">Transmembrane</keyword>
<dbReference type="Gene3D" id="3.90.550.10">
    <property type="entry name" value="Spore Coat Polysaccharide Biosynthesis Protein SpsA, Chain A"/>
    <property type="match status" value="1"/>
</dbReference>
<dbReference type="InterPro" id="IPR029044">
    <property type="entry name" value="Nucleotide-diphossugar_trans"/>
</dbReference>
<dbReference type="Proteomes" id="UP001589654">
    <property type="component" value="Unassembled WGS sequence"/>
</dbReference>
<proteinExistence type="predicted"/>
<dbReference type="EMBL" id="JBHMEW010000035">
    <property type="protein sequence ID" value="MFB9210994.1"/>
    <property type="molecule type" value="Genomic_DNA"/>
</dbReference>
<protein>
    <submittedName>
        <fullName evidence="3">Glycosyltransferase</fullName>
        <ecNumber evidence="3">2.4.-.-</ecNumber>
    </submittedName>
</protein>
<reference evidence="3 4" key="1">
    <citation type="submission" date="2024-09" db="EMBL/GenBank/DDBJ databases">
        <authorList>
            <person name="Sun Q."/>
            <person name="Mori K."/>
        </authorList>
    </citation>
    <scope>NUCLEOTIDE SEQUENCE [LARGE SCALE GENOMIC DNA]</scope>
    <source>
        <strain evidence="3 4">CECT 7682</strain>
    </source>
</reference>
<dbReference type="PANTHER" id="PTHR43685">
    <property type="entry name" value="GLYCOSYLTRANSFERASE"/>
    <property type="match status" value="1"/>
</dbReference>
<evidence type="ECO:0000259" key="2">
    <source>
        <dbReference type="Pfam" id="PF00535"/>
    </source>
</evidence>
<gene>
    <name evidence="3" type="ORF">ACFFUR_04190</name>
</gene>
<evidence type="ECO:0000313" key="3">
    <source>
        <dbReference type="EMBL" id="MFB9210994.1"/>
    </source>
</evidence>
<dbReference type="RefSeq" id="WP_290246582.1">
    <property type="nucleotide sequence ID" value="NZ_JAUFQT010000001.1"/>
</dbReference>
<dbReference type="SUPFAM" id="SSF53448">
    <property type="entry name" value="Nucleotide-diphospho-sugar transferases"/>
    <property type="match status" value="1"/>
</dbReference>
<dbReference type="Pfam" id="PF00535">
    <property type="entry name" value="Glycos_transf_2"/>
    <property type="match status" value="1"/>
</dbReference>